<dbReference type="SUPFAM" id="SSF48230">
    <property type="entry name" value="Chondroitin AC/alginate lyase"/>
    <property type="match status" value="1"/>
</dbReference>
<keyword evidence="5" id="KW-0732">Signal</keyword>
<dbReference type="InterPro" id="IPR026444">
    <property type="entry name" value="Secre_tail"/>
</dbReference>
<dbReference type="Gene3D" id="1.50.10.100">
    <property type="entry name" value="Chondroitin AC/alginate lyase"/>
    <property type="match status" value="1"/>
</dbReference>
<dbReference type="SUPFAM" id="SSF49785">
    <property type="entry name" value="Galactose-binding domain-like"/>
    <property type="match status" value="2"/>
</dbReference>
<dbReference type="RefSeq" id="WP_105473611.1">
    <property type="nucleotide sequence ID" value="NZ_PVEO01000004.1"/>
</dbReference>
<evidence type="ECO:0000259" key="11">
    <source>
        <dbReference type="PROSITE" id="PS50022"/>
    </source>
</evidence>
<dbReference type="GO" id="GO:0016829">
    <property type="term" value="F:lyase activity"/>
    <property type="evidence" value="ECO:0007669"/>
    <property type="project" value="UniProtKB-KW"/>
</dbReference>
<dbReference type="SMART" id="SM00606">
    <property type="entry name" value="CBD_IV"/>
    <property type="match status" value="1"/>
</dbReference>
<feature type="domain" description="F5/8 type C" evidence="11">
    <location>
        <begin position="631"/>
        <end position="774"/>
    </location>
</feature>
<protein>
    <submittedName>
        <fullName evidence="13">Putative secreted protein (Por secretion system target)</fullName>
    </submittedName>
</protein>
<feature type="transmembrane region" description="Helical" evidence="10">
    <location>
        <begin position="7"/>
        <end position="27"/>
    </location>
</feature>
<dbReference type="Pfam" id="PF03422">
    <property type="entry name" value="CBM_6"/>
    <property type="match status" value="1"/>
</dbReference>
<feature type="domain" description="CBM6" evidence="12">
    <location>
        <begin position="475"/>
        <end position="625"/>
    </location>
</feature>
<dbReference type="EMBL" id="PVEO01000004">
    <property type="protein sequence ID" value="PQV49012.1"/>
    <property type="molecule type" value="Genomic_DNA"/>
</dbReference>
<keyword evidence="8" id="KW-1015">Disulfide bond</keyword>
<keyword evidence="4" id="KW-0479">Metal-binding</keyword>
<dbReference type="Pfam" id="PF18962">
    <property type="entry name" value="Por_Secre_tail"/>
    <property type="match status" value="1"/>
</dbReference>
<keyword evidence="10" id="KW-1133">Transmembrane helix</keyword>
<dbReference type="Pfam" id="PF22633">
    <property type="entry name" value="F5_F8_type_C_2"/>
    <property type="match status" value="1"/>
</dbReference>
<evidence type="ECO:0000256" key="2">
    <source>
        <dbReference type="ARBA" id="ARBA00010147"/>
    </source>
</evidence>
<dbReference type="PANTHER" id="PTHR45713">
    <property type="entry name" value="FTP DOMAIN-CONTAINING PROTEIN"/>
    <property type="match status" value="1"/>
</dbReference>
<dbReference type="GO" id="GO:0010185">
    <property type="term" value="P:regulation of cellular defense response"/>
    <property type="evidence" value="ECO:0007669"/>
    <property type="project" value="UniProtKB-ARBA"/>
</dbReference>
<dbReference type="SMART" id="SM00607">
    <property type="entry name" value="FTP"/>
    <property type="match status" value="1"/>
</dbReference>
<dbReference type="GO" id="GO:0042806">
    <property type="term" value="F:fucose binding"/>
    <property type="evidence" value="ECO:0007669"/>
    <property type="project" value="UniProtKB-ARBA"/>
</dbReference>
<dbReference type="InterPro" id="IPR006585">
    <property type="entry name" value="FTP1"/>
</dbReference>
<evidence type="ECO:0000256" key="4">
    <source>
        <dbReference type="ARBA" id="ARBA00022723"/>
    </source>
</evidence>
<keyword evidence="9" id="KW-0456">Lyase</keyword>
<dbReference type="Gene3D" id="2.60.120.260">
    <property type="entry name" value="Galactose-binding domain-like"/>
    <property type="match status" value="2"/>
</dbReference>
<evidence type="ECO:0000256" key="9">
    <source>
        <dbReference type="ARBA" id="ARBA00023239"/>
    </source>
</evidence>
<evidence type="ECO:0000256" key="7">
    <source>
        <dbReference type="ARBA" id="ARBA00022837"/>
    </source>
</evidence>
<comment type="caution">
    <text evidence="13">The sequence shown here is derived from an EMBL/GenBank/DDBJ whole genome shotgun (WGS) entry which is preliminary data.</text>
</comment>
<dbReference type="InterPro" id="IPR000421">
    <property type="entry name" value="FA58C"/>
</dbReference>
<keyword evidence="10" id="KW-0472">Membrane</keyword>
<dbReference type="Proteomes" id="UP000251545">
    <property type="component" value="Unassembled WGS sequence"/>
</dbReference>
<reference evidence="13 14" key="1">
    <citation type="submission" date="2018-02" db="EMBL/GenBank/DDBJ databases">
        <title>Genomic Encyclopedia of Archaeal and Bacterial Type Strains, Phase II (KMG-II): from individual species to whole genera.</title>
        <authorList>
            <person name="Goeker M."/>
        </authorList>
    </citation>
    <scope>NUCLEOTIDE SEQUENCE [LARGE SCALE GENOMIC DNA]</scope>
    <source>
        <strain evidence="13 14">DSM 21165</strain>
    </source>
</reference>
<evidence type="ECO:0000256" key="8">
    <source>
        <dbReference type="ARBA" id="ARBA00023157"/>
    </source>
</evidence>
<dbReference type="PROSITE" id="PS51175">
    <property type="entry name" value="CBM6"/>
    <property type="match status" value="1"/>
</dbReference>
<gene>
    <name evidence="13" type="ORF">CLV33_104219</name>
</gene>
<comment type="similarity">
    <text evidence="2">Belongs to the fucolectin family.</text>
</comment>
<dbReference type="PROSITE" id="PS50022">
    <property type="entry name" value="FA58C_3"/>
    <property type="match status" value="1"/>
</dbReference>
<keyword evidence="6" id="KW-0430">Lectin</keyword>
<dbReference type="AlphaFoldDB" id="A0A362X7E0"/>
<keyword evidence="10" id="KW-0812">Transmembrane</keyword>
<dbReference type="NCBIfam" id="TIGR04183">
    <property type="entry name" value="Por_Secre_tail"/>
    <property type="match status" value="1"/>
</dbReference>
<keyword evidence="7" id="KW-0106">Calcium</keyword>
<dbReference type="InterPro" id="IPR008397">
    <property type="entry name" value="Alginate_lyase_dom"/>
</dbReference>
<dbReference type="CDD" id="cd04080">
    <property type="entry name" value="CBM6_cellulase-like"/>
    <property type="match status" value="1"/>
</dbReference>
<evidence type="ECO:0000256" key="5">
    <source>
        <dbReference type="ARBA" id="ARBA00022729"/>
    </source>
</evidence>
<dbReference type="InterPro" id="IPR005084">
    <property type="entry name" value="CBM6"/>
</dbReference>
<accession>A0A362X7E0</accession>
<evidence type="ECO:0000256" key="10">
    <source>
        <dbReference type="SAM" id="Phobius"/>
    </source>
</evidence>
<name>A0A362X7E0_9FLAO</name>
<evidence type="ECO:0000259" key="12">
    <source>
        <dbReference type="PROSITE" id="PS51175"/>
    </source>
</evidence>
<dbReference type="InterPro" id="IPR008929">
    <property type="entry name" value="Chondroitin_lyas"/>
</dbReference>
<evidence type="ECO:0000256" key="6">
    <source>
        <dbReference type="ARBA" id="ARBA00022734"/>
    </source>
</evidence>
<dbReference type="GO" id="GO:0042597">
    <property type="term" value="C:periplasmic space"/>
    <property type="evidence" value="ECO:0007669"/>
    <property type="project" value="InterPro"/>
</dbReference>
<evidence type="ECO:0000313" key="14">
    <source>
        <dbReference type="Proteomes" id="UP000251545"/>
    </source>
</evidence>
<dbReference type="PANTHER" id="PTHR45713:SF6">
    <property type="entry name" value="F5_8 TYPE C DOMAIN-CONTAINING PROTEIN"/>
    <property type="match status" value="1"/>
</dbReference>
<comment type="function">
    <text evidence="1">Acts as a defensive agent. Recognizes blood group fucosylated oligosaccharides including A, B, H and Lewis B-type antigens. Does not recognize Lewis A antigen and has low affinity for monovalent haptens.</text>
</comment>
<evidence type="ECO:0000256" key="1">
    <source>
        <dbReference type="ARBA" id="ARBA00002219"/>
    </source>
</evidence>
<dbReference type="GO" id="GO:0046872">
    <property type="term" value="F:metal ion binding"/>
    <property type="evidence" value="ECO:0007669"/>
    <property type="project" value="UniProtKB-KW"/>
</dbReference>
<proteinExistence type="inferred from homology"/>
<evidence type="ECO:0000256" key="3">
    <source>
        <dbReference type="ARBA" id="ARBA00011233"/>
    </source>
</evidence>
<sequence>MNHQKKGFYVFFIFLILPITSVIAQLVHPGISHSMSDLERIKAMVETGEEPWASEFANFSSNSKSLCSYTVKGNTSITEITNHGDFQNDGYAAYYNALMWYITGNECHAEKAVEIFNSWVNVTNTTGIPLNQGRGPWKMCEGAEIIKYTYNGWSLADQQKFADMLVYPGYSTTSVPSGNKTFYWNLYQGDPGRYGNQGLFAYRSLMAMAIFLDNEIMYDRALRYLQGLPHRADDLAYPSGPPNFNTNTPYNNCEFIEERNASGRRTTIEDYGYNEVMSNYIYENGQCQESARDQVHSSVGIQIIACMAEIAWNQGDNLYGHLDNRLLKGIEFFFRYNVGADQFSDYGHPDWNPTVASGEFIERRDRTGRFLAKKINPHVVCDYTRDSRGEDVLDPWYEMVLGHYKDRINLPSTNYEWTLKGLEIYQDVIGFEGEHRPSEFHGWGGLKFHRVSPGDPISGFDGNGLPTYSINDLSVPVEAENYDYFVLDGQGRTYNDTSVSNDGGEYRVDEGVDLKICSEGGYCVTNIEDGEWLTYTVNVPSNGIYNISIRYASVNSNGKIKFNFGGEDITSEVAVPFGTPNSTGLTDWKDLEVANEVRLVQGVQAMKVLFSGVNNTFELNNITVTLVEADPDPINLAIAHGVATQSTNRPSDGFAPNAIDGNTNGLWSGGSVTHTGGNATLDPEPWWQVDLGNNYNIETIKIYNRTDGCCAGRLNNFTVEVIDSEGNVTFSQFFATAPSNIFTVATGDVVGRVIRISKTSSTALALAEVEVYGVNSPVTLSNQDVEFKSKIKLYPNPTQNTFTIENCVGSKLAIYNLLGKQVLQTTVADNKQLVDVRFLDTGIYFVKISANGNTLTKKMVKK</sequence>
<dbReference type="InterPro" id="IPR008979">
    <property type="entry name" value="Galactose-bd-like_sf"/>
</dbReference>
<comment type="subunit">
    <text evidence="3">Homotrimer.</text>
</comment>
<organism evidence="13 14">
    <name type="scientific">Jejuia pallidilutea</name>
    <dbReference type="NCBI Taxonomy" id="504487"/>
    <lineage>
        <taxon>Bacteria</taxon>
        <taxon>Pseudomonadati</taxon>
        <taxon>Bacteroidota</taxon>
        <taxon>Flavobacteriia</taxon>
        <taxon>Flavobacteriales</taxon>
        <taxon>Flavobacteriaceae</taxon>
        <taxon>Jejuia</taxon>
    </lineage>
</organism>
<dbReference type="InterPro" id="IPR006584">
    <property type="entry name" value="Cellulose-bd_IV"/>
</dbReference>
<dbReference type="InterPro" id="IPR051941">
    <property type="entry name" value="BG_Antigen-Binding_Lectin"/>
</dbReference>
<evidence type="ECO:0000313" key="13">
    <source>
        <dbReference type="EMBL" id="PQV49012.1"/>
    </source>
</evidence>
<dbReference type="Pfam" id="PF05426">
    <property type="entry name" value="Alginate_lyase"/>
    <property type="match status" value="1"/>
</dbReference>